<dbReference type="Gene3D" id="1.10.3450.10">
    <property type="entry name" value="TTHA0068-like"/>
    <property type="match status" value="1"/>
</dbReference>
<name>A0AAI8DHE6_MAMSC</name>
<dbReference type="InterPro" id="IPR023203">
    <property type="entry name" value="TTHA0068_sf"/>
</dbReference>
<dbReference type="PANTHER" id="PTHR34796">
    <property type="entry name" value="EXPRESSED PROTEIN"/>
    <property type="match status" value="1"/>
</dbReference>
<reference evidence="3" key="1">
    <citation type="submission" date="2017-06" db="EMBL/GenBank/DDBJ databases">
        <title>FDA dAtabase for Regulatory Grade micrObial Sequences (FDA-ARGOS): Supporting development and validation of Infectious Disease Dx tests.</title>
        <authorList>
            <person name="Campos J."/>
            <person name="Goldberg B."/>
            <person name="Tallon L."/>
            <person name="Sadzewicz L."/>
            <person name="Sengamalay N."/>
            <person name="Ott S."/>
            <person name="Godinez A."/>
            <person name="Nagaraj S."/>
            <person name="Vavikolanu K."/>
            <person name="Vyas G."/>
            <person name="Nadendla S."/>
            <person name="Aluvathingal J."/>
            <person name="Geyer C."/>
            <person name="Nandy P."/>
            <person name="Hobson J."/>
            <person name="Sichtig H."/>
        </authorList>
    </citation>
    <scope>NUCLEOTIDE SEQUENCE [LARGE SCALE GENOMIC DNA]</scope>
    <source>
        <strain evidence="3">FDAARGOS_285</strain>
    </source>
</reference>
<dbReference type="InterPro" id="IPR005500">
    <property type="entry name" value="DUF309"/>
</dbReference>
<accession>A0AAI8DHE6</accession>
<dbReference type="RefSeq" id="WP_048539759.1">
    <property type="nucleotide sequence ID" value="NZ_CP022046.2"/>
</dbReference>
<dbReference type="EMBL" id="JANILD010000002">
    <property type="protein sequence ID" value="MCQ9302983.1"/>
    <property type="molecule type" value="Genomic_DNA"/>
</dbReference>
<dbReference type="GeneID" id="48592799"/>
<gene>
    <name evidence="1" type="ORF">CEP64_05835</name>
    <name evidence="2" type="ORF">NQ032_05030</name>
</gene>
<dbReference type="SUPFAM" id="SSF140663">
    <property type="entry name" value="TTHA0068-like"/>
    <property type="match status" value="1"/>
</dbReference>
<organism evidence="1 3">
    <name type="scientific">Mammaliicoccus sciuri</name>
    <name type="common">Staphylococcus sciuri</name>
    <dbReference type="NCBI Taxonomy" id="1296"/>
    <lineage>
        <taxon>Bacteria</taxon>
        <taxon>Bacillati</taxon>
        <taxon>Bacillota</taxon>
        <taxon>Bacilli</taxon>
        <taxon>Bacillales</taxon>
        <taxon>Staphylococcaceae</taxon>
        <taxon>Mammaliicoccus</taxon>
    </lineage>
</organism>
<evidence type="ECO:0000313" key="2">
    <source>
        <dbReference type="EMBL" id="MCQ9302983.1"/>
    </source>
</evidence>
<dbReference type="KEGG" id="sscu:CEP64_05835"/>
<sequence>METQIMSFHYHFHVLRHYFECHDILEDHWKDQTQFSKHDAIVSLILFSTACYHYRRDNTKGALKTYKKALQIAELNDDFSHLGIEKASFQSLIHSQIMRIEQGHPYENIQLPLTDASYRALESSFDDFEFNYNTDVSDYIKHHHLLRDRTEVIESRISAYKQRHARQ</sequence>
<proteinExistence type="predicted"/>
<dbReference type="AlphaFoldDB" id="A0AAI8DHE6"/>
<dbReference type="Pfam" id="PF03745">
    <property type="entry name" value="DUF309"/>
    <property type="match status" value="1"/>
</dbReference>
<dbReference type="PANTHER" id="PTHR34796:SF1">
    <property type="entry name" value="EXPRESSED PROTEIN"/>
    <property type="match status" value="1"/>
</dbReference>
<dbReference type="Proteomes" id="UP001204068">
    <property type="component" value="Unassembled WGS sequence"/>
</dbReference>
<protein>
    <submittedName>
        <fullName evidence="1">DUF309 domain-containing protein</fullName>
    </submittedName>
</protein>
<reference evidence="1" key="2">
    <citation type="submission" date="2017-12" db="EMBL/GenBank/DDBJ databases">
        <title>FDA dAtabase for Regulatory Grade micrObial Sequences (FDA-ARGOS): Supporting development and validation of Infectious Disease Dx tests.</title>
        <authorList>
            <person name="Campos J."/>
            <person name="Goldberg B."/>
            <person name="Tallon L."/>
            <person name="Sadzewicz L."/>
            <person name="Sengamalay N."/>
            <person name="Ott S."/>
            <person name="Godinez A."/>
            <person name="Nagaraj S."/>
            <person name="Vavikolanu K."/>
            <person name="Vyas G."/>
            <person name="Nadendla S."/>
            <person name="Aluvathingal J."/>
            <person name="Geyer C."/>
            <person name="Nandy P."/>
            <person name="Hobson J."/>
            <person name="Sichtig H."/>
        </authorList>
    </citation>
    <scope>NUCLEOTIDE SEQUENCE</scope>
    <source>
        <strain evidence="1">FDAARGOS_285</strain>
    </source>
</reference>
<reference evidence="2" key="3">
    <citation type="submission" date="2022-07" db="EMBL/GenBank/DDBJ databases">
        <title>Bacterial species isolated from the porcine tonsil microbiota.</title>
        <authorList>
            <person name="Oliveira I.M.F."/>
        </authorList>
    </citation>
    <scope>NUCLEOTIDE SEQUENCE</scope>
    <source>
        <strain evidence="2">8QC2O2</strain>
    </source>
</reference>
<evidence type="ECO:0000313" key="1">
    <source>
        <dbReference type="EMBL" id="ASE34111.1"/>
    </source>
</evidence>
<dbReference type="Proteomes" id="UP000197058">
    <property type="component" value="Chromosome"/>
</dbReference>
<dbReference type="EMBL" id="CP022046">
    <property type="protein sequence ID" value="ASE34111.1"/>
    <property type="molecule type" value="Genomic_DNA"/>
</dbReference>
<evidence type="ECO:0000313" key="3">
    <source>
        <dbReference type="Proteomes" id="UP000197058"/>
    </source>
</evidence>